<proteinExistence type="predicted"/>
<accession>A0A9D4I1U9</accession>
<comment type="caution">
    <text evidence="1">The sequence shown here is derived from an EMBL/GenBank/DDBJ whole genome shotgun (WGS) entry which is preliminary data.</text>
</comment>
<protein>
    <submittedName>
        <fullName evidence="1">Uncharacterized protein</fullName>
    </submittedName>
</protein>
<sequence length="85" mass="10101">MREYFFMMVHLSMIALESDIEWNTIVNTTVINTTCSMQMHVRKMSSKISRCSQHRLISDDTFRIDWIFFHMNPPLNENTIQAESV</sequence>
<dbReference type="AlphaFoldDB" id="A0A9D4I1U9"/>
<reference evidence="1" key="1">
    <citation type="journal article" date="2019" name="bioRxiv">
        <title>The Genome of the Zebra Mussel, Dreissena polymorpha: A Resource for Invasive Species Research.</title>
        <authorList>
            <person name="McCartney M.A."/>
            <person name="Auch B."/>
            <person name="Kono T."/>
            <person name="Mallez S."/>
            <person name="Zhang Y."/>
            <person name="Obille A."/>
            <person name="Becker A."/>
            <person name="Abrahante J.E."/>
            <person name="Garbe J."/>
            <person name="Badalamenti J.P."/>
            <person name="Herman A."/>
            <person name="Mangelson H."/>
            <person name="Liachko I."/>
            <person name="Sullivan S."/>
            <person name="Sone E.D."/>
            <person name="Koren S."/>
            <person name="Silverstein K.A.T."/>
            <person name="Beckman K.B."/>
            <person name="Gohl D.M."/>
        </authorList>
    </citation>
    <scope>NUCLEOTIDE SEQUENCE</scope>
    <source>
        <strain evidence="1">Duluth1</strain>
        <tissue evidence="1">Whole animal</tissue>
    </source>
</reference>
<gene>
    <name evidence="1" type="ORF">DPMN_045966</name>
</gene>
<evidence type="ECO:0000313" key="1">
    <source>
        <dbReference type="EMBL" id="KAH3739316.1"/>
    </source>
</evidence>
<evidence type="ECO:0000313" key="2">
    <source>
        <dbReference type="Proteomes" id="UP000828390"/>
    </source>
</evidence>
<reference evidence="1" key="2">
    <citation type="submission" date="2020-11" db="EMBL/GenBank/DDBJ databases">
        <authorList>
            <person name="McCartney M.A."/>
            <person name="Auch B."/>
            <person name="Kono T."/>
            <person name="Mallez S."/>
            <person name="Becker A."/>
            <person name="Gohl D.M."/>
            <person name="Silverstein K.A.T."/>
            <person name="Koren S."/>
            <person name="Bechman K.B."/>
            <person name="Herman A."/>
            <person name="Abrahante J.E."/>
            <person name="Garbe J."/>
        </authorList>
    </citation>
    <scope>NUCLEOTIDE SEQUENCE</scope>
    <source>
        <strain evidence="1">Duluth1</strain>
        <tissue evidence="1">Whole animal</tissue>
    </source>
</reference>
<dbReference type="Proteomes" id="UP000828390">
    <property type="component" value="Unassembled WGS sequence"/>
</dbReference>
<keyword evidence="2" id="KW-1185">Reference proteome</keyword>
<name>A0A9D4I1U9_DREPO</name>
<dbReference type="EMBL" id="JAIWYP010000011">
    <property type="protein sequence ID" value="KAH3739316.1"/>
    <property type="molecule type" value="Genomic_DNA"/>
</dbReference>
<organism evidence="1 2">
    <name type="scientific">Dreissena polymorpha</name>
    <name type="common">Zebra mussel</name>
    <name type="synonym">Mytilus polymorpha</name>
    <dbReference type="NCBI Taxonomy" id="45954"/>
    <lineage>
        <taxon>Eukaryota</taxon>
        <taxon>Metazoa</taxon>
        <taxon>Spiralia</taxon>
        <taxon>Lophotrochozoa</taxon>
        <taxon>Mollusca</taxon>
        <taxon>Bivalvia</taxon>
        <taxon>Autobranchia</taxon>
        <taxon>Heteroconchia</taxon>
        <taxon>Euheterodonta</taxon>
        <taxon>Imparidentia</taxon>
        <taxon>Neoheterodontei</taxon>
        <taxon>Myida</taxon>
        <taxon>Dreissenoidea</taxon>
        <taxon>Dreissenidae</taxon>
        <taxon>Dreissena</taxon>
    </lineage>
</organism>